<evidence type="ECO:0000256" key="1">
    <source>
        <dbReference type="ARBA" id="ARBA00001073"/>
    </source>
</evidence>
<gene>
    <name evidence="11" type="ORF">MENT_LOCUS27148</name>
</gene>
<protein>
    <recommendedName>
        <fullName evidence="9">Phosphodiesterase</fullName>
        <ecNumber evidence="9">3.1.4.-</ecNumber>
    </recommendedName>
</protein>
<dbReference type="InterPro" id="IPR029016">
    <property type="entry name" value="GAF-like_dom_sf"/>
</dbReference>
<dbReference type="GO" id="GO:0004114">
    <property type="term" value="F:3',5'-cyclic-nucleotide phosphodiesterase activity"/>
    <property type="evidence" value="ECO:0007669"/>
    <property type="project" value="UniProtKB-EC"/>
</dbReference>
<feature type="binding site" evidence="8">
    <location>
        <position position="766"/>
    </location>
    <ligand>
        <name>Zn(2+)</name>
        <dbReference type="ChEBI" id="CHEBI:29105"/>
        <label>2</label>
    </ligand>
</feature>
<reference evidence="11 12" key="1">
    <citation type="submission" date="2020-08" db="EMBL/GenBank/DDBJ databases">
        <authorList>
            <person name="Koutsovoulos G."/>
            <person name="Danchin GJ E."/>
        </authorList>
    </citation>
    <scope>NUCLEOTIDE SEQUENCE [LARGE SCALE GENOMIC DNA]</scope>
</reference>
<dbReference type="InterPro" id="IPR003607">
    <property type="entry name" value="HD/PDEase_dom"/>
</dbReference>
<dbReference type="InterPro" id="IPR023174">
    <property type="entry name" value="PDEase_CS"/>
</dbReference>
<dbReference type="Gene3D" id="3.30.450.40">
    <property type="match status" value="1"/>
</dbReference>
<proteinExistence type="inferred from homology"/>
<evidence type="ECO:0000256" key="8">
    <source>
        <dbReference type="PIRSR" id="PIRSR623088-3"/>
    </source>
</evidence>
<dbReference type="PROSITE" id="PS00126">
    <property type="entry name" value="PDEASE_I_1"/>
    <property type="match status" value="1"/>
</dbReference>
<dbReference type="CDD" id="cd00077">
    <property type="entry name" value="HDc"/>
    <property type="match status" value="1"/>
</dbReference>
<keyword evidence="5 9" id="KW-0378">Hydrolase</keyword>
<dbReference type="SMART" id="SM00471">
    <property type="entry name" value="HDc"/>
    <property type="match status" value="1"/>
</dbReference>
<dbReference type="GO" id="GO:0006935">
    <property type="term" value="P:chemotaxis"/>
    <property type="evidence" value="ECO:0007669"/>
    <property type="project" value="UniProtKB-ARBA"/>
</dbReference>
<evidence type="ECO:0000256" key="5">
    <source>
        <dbReference type="ARBA" id="ARBA00022801"/>
    </source>
</evidence>
<feature type="binding site" evidence="7">
    <location>
        <position position="877"/>
    </location>
    <ligand>
        <name>AMP</name>
        <dbReference type="ChEBI" id="CHEBI:456215"/>
    </ligand>
</feature>
<dbReference type="Pfam" id="PF01590">
    <property type="entry name" value="GAF"/>
    <property type="match status" value="1"/>
</dbReference>
<dbReference type="InterPro" id="IPR036971">
    <property type="entry name" value="PDEase_catalytic_dom_sf"/>
</dbReference>
<evidence type="ECO:0000256" key="4">
    <source>
        <dbReference type="ARBA" id="ARBA00022723"/>
    </source>
</evidence>
<dbReference type="Gene3D" id="1.10.1300.10">
    <property type="entry name" value="3'5'-cyclic nucleotide phosphodiesterase, catalytic domain"/>
    <property type="match status" value="1"/>
</dbReference>
<dbReference type="Pfam" id="PF00233">
    <property type="entry name" value="PDEase_I"/>
    <property type="match status" value="1"/>
</dbReference>
<dbReference type="GO" id="GO:0007635">
    <property type="term" value="P:chemosensory behavior"/>
    <property type="evidence" value="ECO:0007669"/>
    <property type="project" value="UniProtKB-ARBA"/>
</dbReference>
<dbReference type="InterPro" id="IPR023088">
    <property type="entry name" value="PDEase"/>
</dbReference>
<comment type="catalytic activity">
    <reaction evidence="1">
        <text>a nucleoside 3',5'-cyclic phosphate + H2O = a nucleoside 5'-phosphate + H(+)</text>
        <dbReference type="Rhea" id="RHEA:14653"/>
        <dbReference type="ChEBI" id="CHEBI:15377"/>
        <dbReference type="ChEBI" id="CHEBI:15378"/>
        <dbReference type="ChEBI" id="CHEBI:57867"/>
        <dbReference type="ChEBI" id="CHEBI:58464"/>
        <dbReference type="EC" id="3.1.4.17"/>
    </reaction>
</comment>
<dbReference type="GO" id="GO:0010446">
    <property type="term" value="P:response to alkaline pH"/>
    <property type="evidence" value="ECO:0007669"/>
    <property type="project" value="UniProtKB-ARBA"/>
</dbReference>
<evidence type="ECO:0000313" key="12">
    <source>
        <dbReference type="Proteomes" id="UP000580250"/>
    </source>
</evidence>
<dbReference type="GO" id="GO:0010628">
    <property type="term" value="P:positive regulation of gene expression"/>
    <property type="evidence" value="ECO:0007669"/>
    <property type="project" value="UniProtKB-ARBA"/>
</dbReference>
<dbReference type="PRINTS" id="PR00387">
    <property type="entry name" value="PDIESTERASE1"/>
</dbReference>
<dbReference type="EC" id="3.1.4.-" evidence="9"/>
<feature type="active site" description="Proton donor" evidence="6">
    <location>
        <position position="725"/>
    </location>
</feature>
<feature type="domain" description="PDEase" evidence="10">
    <location>
        <begin position="643"/>
        <end position="971"/>
    </location>
</feature>
<comment type="cofactor">
    <cofactor evidence="9">
        <name>a divalent metal cation</name>
        <dbReference type="ChEBI" id="CHEBI:60240"/>
    </cofactor>
    <text evidence="9">Binds 2 divalent metal cations per subunit. Site 1 may preferentially bind zinc ions, while site 2 has a preference for magnesium and/or manganese ions.</text>
</comment>
<keyword evidence="4 8" id="KW-0479">Metal-binding</keyword>
<organism evidence="11 12">
    <name type="scientific">Meloidogyne enterolobii</name>
    <name type="common">Root-knot nematode worm</name>
    <name type="synonym">Meloidogyne mayaguensis</name>
    <dbReference type="NCBI Taxonomy" id="390850"/>
    <lineage>
        <taxon>Eukaryota</taxon>
        <taxon>Metazoa</taxon>
        <taxon>Ecdysozoa</taxon>
        <taxon>Nematoda</taxon>
        <taxon>Chromadorea</taxon>
        <taxon>Rhabditida</taxon>
        <taxon>Tylenchina</taxon>
        <taxon>Tylenchomorpha</taxon>
        <taxon>Tylenchoidea</taxon>
        <taxon>Meloidogynidae</taxon>
        <taxon>Meloidogyninae</taxon>
        <taxon>Meloidogyne</taxon>
    </lineage>
</organism>
<dbReference type="SUPFAM" id="SSF55781">
    <property type="entry name" value="GAF domain-like"/>
    <property type="match status" value="1"/>
</dbReference>
<comment type="caution">
    <text evidence="11">The sequence shown here is derived from an EMBL/GenBank/DDBJ whole genome shotgun (WGS) entry which is preliminary data.</text>
</comment>
<dbReference type="PANTHER" id="PTHR11347">
    <property type="entry name" value="CYCLIC NUCLEOTIDE PHOSPHODIESTERASE"/>
    <property type="match status" value="1"/>
</dbReference>
<dbReference type="EMBL" id="CAJEWN010000253">
    <property type="protein sequence ID" value="CAD2175425.1"/>
    <property type="molecule type" value="Genomic_DNA"/>
</dbReference>
<evidence type="ECO:0000256" key="6">
    <source>
        <dbReference type="PIRSR" id="PIRSR623088-1"/>
    </source>
</evidence>
<dbReference type="SMART" id="SM00065">
    <property type="entry name" value="GAF"/>
    <property type="match status" value="1"/>
</dbReference>
<dbReference type="InterPro" id="IPR003018">
    <property type="entry name" value="GAF"/>
</dbReference>
<dbReference type="SUPFAM" id="SSF109604">
    <property type="entry name" value="HD-domain/PDEase-like"/>
    <property type="match status" value="1"/>
</dbReference>
<keyword evidence="3" id="KW-0140">cGMP</keyword>
<feature type="binding site" evidence="8">
    <location>
        <position position="766"/>
    </location>
    <ligand>
        <name>Zn(2+)</name>
        <dbReference type="ChEBI" id="CHEBI:29105"/>
        <label>1</label>
    </ligand>
</feature>
<dbReference type="GO" id="GO:0046872">
    <property type="term" value="F:metal ion binding"/>
    <property type="evidence" value="ECO:0007669"/>
    <property type="project" value="UniProtKB-KW"/>
</dbReference>
<evidence type="ECO:0000259" key="10">
    <source>
        <dbReference type="PROSITE" id="PS51845"/>
    </source>
</evidence>
<evidence type="ECO:0000256" key="9">
    <source>
        <dbReference type="RuleBase" id="RU363067"/>
    </source>
</evidence>
<dbReference type="PROSITE" id="PS51845">
    <property type="entry name" value="PDEASE_I_2"/>
    <property type="match status" value="1"/>
</dbReference>
<dbReference type="GO" id="GO:0042542">
    <property type="term" value="P:response to hydrogen peroxide"/>
    <property type="evidence" value="ECO:0007669"/>
    <property type="project" value="UniProtKB-ARBA"/>
</dbReference>
<feature type="binding site" evidence="7">
    <location>
        <begin position="725"/>
        <end position="729"/>
    </location>
    <ligand>
        <name>AMP</name>
        <dbReference type="ChEBI" id="CHEBI:456215"/>
    </ligand>
</feature>
<dbReference type="GO" id="GO:0007602">
    <property type="term" value="P:phototransduction"/>
    <property type="evidence" value="ECO:0007669"/>
    <property type="project" value="UniProtKB-ARBA"/>
</dbReference>
<dbReference type="OrthoDB" id="295473at2759"/>
<comment type="similarity">
    <text evidence="2 9">Belongs to the cyclic nucleotide phosphodiesterase family.</text>
</comment>
<dbReference type="AlphaFoldDB" id="A0A6V7VKH2"/>
<dbReference type="FunFam" id="1.10.1300.10:FF:000003">
    <property type="entry name" value="Phosphodiesterase"/>
    <property type="match status" value="1"/>
</dbReference>
<dbReference type="GO" id="GO:0008340">
    <property type="term" value="P:determination of adult lifespan"/>
    <property type="evidence" value="ECO:0007669"/>
    <property type="project" value="UniProtKB-ARBA"/>
</dbReference>
<feature type="binding site" evidence="7">
    <location>
        <position position="766"/>
    </location>
    <ligand>
        <name>AMP</name>
        <dbReference type="ChEBI" id="CHEBI:456215"/>
    </ligand>
</feature>
<feature type="binding site" evidence="8">
    <location>
        <position position="765"/>
    </location>
    <ligand>
        <name>Zn(2+)</name>
        <dbReference type="ChEBI" id="CHEBI:29105"/>
        <label>1</label>
    </ligand>
</feature>
<feature type="binding site" evidence="7">
    <location>
        <position position="928"/>
    </location>
    <ligand>
        <name>AMP</name>
        <dbReference type="ChEBI" id="CHEBI:456215"/>
    </ligand>
</feature>
<evidence type="ECO:0000256" key="7">
    <source>
        <dbReference type="PIRSR" id="PIRSR623088-2"/>
    </source>
</evidence>
<feature type="binding site" evidence="8">
    <location>
        <position position="877"/>
    </location>
    <ligand>
        <name>Zn(2+)</name>
        <dbReference type="ChEBI" id="CHEBI:29105"/>
        <label>1</label>
    </ligand>
</feature>
<name>A0A6V7VKH2_MELEN</name>
<dbReference type="Proteomes" id="UP000580250">
    <property type="component" value="Unassembled WGS sequence"/>
</dbReference>
<dbReference type="GO" id="GO:0010754">
    <property type="term" value="P:negative regulation of cGMP-mediated signaling"/>
    <property type="evidence" value="ECO:0007669"/>
    <property type="project" value="UniProtKB-ARBA"/>
</dbReference>
<feature type="binding site" evidence="8">
    <location>
        <position position="729"/>
    </location>
    <ligand>
        <name>Zn(2+)</name>
        <dbReference type="ChEBI" id="CHEBI:29105"/>
        <label>1</label>
    </ligand>
</feature>
<dbReference type="InterPro" id="IPR002073">
    <property type="entry name" value="PDEase_catalytic_dom"/>
</dbReference>
<accession>A0A6V7VKH2</accession>
<evidence type="ECO:0000256" key="2">
    <source>
        <dbReference type="ARBA" id="ARBA00007648"/>
    </source>
</evidence>
<evidence type="ECO:0000313" key="11">
    <source>
        <dbReference type="EMBL" id="CAD2175425.1"/>
    </source>
</evidence>
<sequence>MADQFITRLSINTPKGSTIQAPASPDISLENLNTENLQKEDISLPNFMHDPCTQADFYYECRGVTLTKRGQQFNGPVRECPKIRKASLMPPLTEEDLRISGMGHKDPESVAQLFGEDFASRFCLGPLLLPHEIRDSSVPHGVPTVKIRRRMTAQNSVDLPSADSVVALSPFAPKFPSVPCCNTKEELVISSYSDCERSSQPVSPSNHWLTAPLNYPTSSIPGVVQNPPLPFPVELKWTADGRTKMTSFVRPKSGEFYLDMAALHPDLLQFQLALNDWIKRQCRIRGSALLLSSQEQNSTHCQVCGDQLLEVPLQCGDADFLFTLLRACANQSDNYDKNNIRHEDLKGEEIGANTFVLARVELLEESVRSAINPLLEMLNNILNSKIGNDLPPLQACFSLVGLRSNSGFSAGLVLAHNSEQDRLDELKLLDPHLGMLGTLMTLMHNIEEQRRLAQQSQVFLSMTQNVFSSLQDMHLLVRNITKEAKALVHAEICSLFLLDKEHSELVAEVFEKNGTSEEYLTEIRMPLNQGIVGHVATTGQMMNVTDVYNHPFFYPKVDERTGFLTRNILCFPIKDSSGNLVGVAELCNKIGRDTFTRYDEQIAATFAVYCAISLSHCLLYRKLQEAHRRSHMAAELLVQGSTLSIAPEDILRLTVRDIPPPLSFHPEFDKLNFVPRSIGSGDIYVEASLAIFRDLGFIERFRLRRRTLARFLLMVQKGYRDVPYHNWSHAFAVSHFCYLLLRMNKVKDVIGELERFGLLVACLCHDIDHRGTTNAFQLQSKTPLAQLYSSEGSVLERHHFAQTVTILGMDECNIFEQLNRQQYLDVLDCIREVILATDIAAHLRKVDRIKQMAEGGFENGNAEHRYLFMCLLMTASDLSDQTKDFHHSKAIAENIYKEFFSQGDLEKQMGNRPIAMMDRDRACVPKIQIEFMDTVALPVFKFLADLLPELRTTHEAILTNRLCWHSLDQILLKQGFTTGGLEYLRDTCLEEKVLMNALQEQIATKEKEIDKDLEDNN</sequence>
<evidence type="ECO:0000256" key="3">
    <source>
        <dbReference type="ARBA" id="ARBA00022535"/>
    </source>
</evidence>